<keyword evidence="1" id="KW-0732">Signal</keyword>
<keyword evidence="3" id="KW-1185">Reference proteome</keyword>
<dbReference type="Proteomes" id="UP000053825">
    <property type="component" value="Unassembled WGS sequence"/>
</dbReference>
<proteinExistence type="predicted"/>
<dbReference type="AlphaFoldDB" id="A0A0L7QSL2"/>
<gene>
    <name evidence="2" type="ORF">WH47_05767</name>
</gene>
<accession>A0A0L7QSL2</accession>
<sequence length="54" mass="6170">MVVLFLFKFMQLARFDQFIEVLLILLTNRPIKVIKSVCTTSGTPDGTVMYVHPP</sequence>
<protein>
    <submittedName>
        <fullName evidence="2">Uncharacterized protein</fullName>
    </submittedName>
</protein>
<organism evidence="2 3">
    <name type="scientific">Habropoda laboriosa</name>
    <dbReference type="NCBI Taxonomy" id="597456"/>
    <lineage>
        <taxon>Eukaryota</taxon>
        <taxon>Metazoa</taxon>
        <taxon>Ecdysozoa</taxon>
        <taxon>Arthropoda</taxon>
        <taxon>Hexapoda</taxon>
        <taxon>Insecta</taxon>
        <taxon>Pterygota</taxon>
        <taxon>Neoptera</taxon>
        <taxon>Endopterygota</taxon>
        <taxon>Hymenoptera</taxon>
        <taxon>Apocrita</taxon>
        <taxon>Aculeata</taxon>
        <taxon>Apoidea</taxon>
        <taxon>Anthophila</taxon>
        <taxon>Apidae</taxon>
        <taxon>Habropoda</taxon>
    </lineage>
</organism>
<feature type="chain" id="PRO_5012791339" evidence="1">
    <location>
        <begin position="16"/>
        <end position="54"/>
    </location>
</feature>
<dbReference type="EMBL" id="KQ414756">
    <property type="protein sequence ID" value="KOC61620.1"/>
    <property type="molecule type" value="Genomic_DNA"/>
</dbReference>
<name>A0A0L7QSL2_9HYME</name>
<feature type="signal peptide" evidence="1">
    <location>
        <begin position="1"/>
        <end position="15"/>
    </location>
</feature>
<evidence type="ECO:0000256" key="1">
    <source>
        <dbReference type="SAM" id="SignalP"/>
    </source>
</evidence>
<reference evidence="2 3" key="1">
    <citation type="submission" date="2015-07" db="EMBL/GenBank/DDBJ databases">
        <title>The genome of Habropoda laboriosa.</title>
        <authorList>
            <person name="Pan H."/>
            <person name="Kapheim K."/>
        </authorList>
    </citation>
    <scope>NUCLEOTIDE SEQUENCE [LARGE SCALE GENOMIC DNA]</scope>
    <source>
        <strain evidence="2">0110345459</strain>
    </source>
</reference>
<evidence type="ECO:0000313" key="3">
    <source>
        <dbReference type="Proteomes" id="UP000053825"/>
    </source>
</evidence>
<evidence type="ECO:0000313" key="2">
    <source>
        <dbReference type="EMBL" id="KOC61620.1"/>
    </source>
</evidence>